<organism evidence="2 3">
    <name type="scientific">Ephemerocybe angulata</name>
    <dbReference type="NCBI Taxonomy" id="980116"/>
    <lineage>
        <taxon>Eukaryota</taxon>
        <taxon>Fungi</taxon>
        <taxon>Dikarya</taxon>
        <taxon>Basidiomycota</taxon>
        <taxon>Agaricomycotina</taxon>
        <taxon>Agaricomycetes</taxon>
        <taxon>Agaricomycetidae</taxon>
        <taxon>Agaricales</taxon>
        <taxon>Agaricineae</taxon>
        <taxon>Psathyrellaceae</taxon>
        <taxon>Ephemerocybe</taxon>
    </lineage>
</organism>
<keyword evidence="1" id="KW-0812">Transmembrane</keyword>
<keyword evidence="3" id="KW-1185">Reference proteome</keyword>
<dbReference type="Proteomes" id="UP000521943">
    <property type="component" value="Unassembled WGS sequence"/>
</dbReference>
<reference evidence="2 3" key="1">
    <citation type="submission" date="2020-07" db="EMBL/GenBank/DDBJ databases">
        <title>Comparative genomics of pyrophilous fungi reveals a link between fire events and developmental genes.</title>
        <authorList>
            <consortium name="DOE Joint Genome Institute"/>
            <person name="Steindorff A.S."/>
            <person name="Carver A."/>
            <person name="Calhoun S."/>
            <person name="Stillman K."/>
            <person name="Liu H."/>
            <person name="Lipzen A."/>
            <person name="Pangilinan J."/>
            <person name="Labutti K."/>
            <person name="Bruns T.D."/>
            <person name="Grigoriev I.V."/>
        </authorList>
    </citation>
    <scope>NUCLEOTIDE SEQUENCE [LARGE SCALE GENOMIC DNA]</scope>
    <source>
        <strain evidence="2 3">CBS 144469</strain>
    </source>
</reference>
<dbReference type="OrthoDB" id="3037750at2759"/>
<feature type="transmembrane region" description="Helical" evidence="1">
    <location>
        <begin position="140"/>
        <end position="160"/>
    </location>
</feature>
<feature type="transmembrane region" description="Helical" evidence="1">
    <location>
        <begin position="110"/>
        <end position="128"/>
    </location>
</feature>
<feature type="transmembrane region" description="Helical" evidence="1">
    <location>
        <begin position="247"/>
        <end position="273"/>
    </location>
</feature>
<gene>
    <name evidence="2" type="ORF">DFP72DRAFT_483545</name>
</gene>
<name>A0A8H6IDZ5_9AGAR</name>
<feature type="transmembrane region" description="Helical" evidence="1">
    <location>
        <begin position="188"/>
        <end position="217"/>
    </location>
</feature>
<dbReference type="EMBL" id="JACGCI010000005">
    <property type="protein sequence ID" value="KAF6763796.1"/>
    <property type="molecule type" value="Genomic_DNA"/>
</dbReference>
<evidence type="ECO:0000313" key="3">
    <source>
        <dbReference type="Proteomes" id="UP000521943"/>
    </source>
</evidence>
<accession>A0A8H6IDZ5</accession>
<evidence type="ECO:0000256" key="1">
    <source>
        <dbReference type="SAM" id="Phobius"/>
    </source>
</evidence>
<sequence length="313" mass="34625">MTYNSNHTIYFEEFSEWYIGRGAQEGYWAFVSSPKALSAFGLVHYAPFIQSFLVTLALYLYVTVFTLQLPVYFRRRALPFLESSCTCAQEELGEIWTKIFLPITENWKGIMVLSALTSSAIFGMFQASPTLSQDSLALSIAYFTLMGAMVSVLTSTALLLHVSGRQCDERFLLTWVEEMKNCSAMSVWNIWTVLSLPSVWTAWSSVGFVTVVALQIWKDPDVQTHLSSAAGPFGHIASSTNNPNKPFSIFAVGLSAMLGIGLLQILGMFATFWSIGTRPQKQGDQELQSLPEIEPIGAAIHSDPSMGHRGVTT</sequence>
<proteinExistence type="predicted"/>
<keyword evidence="1" id="KW-1133">Transmembrane helix</keyword>
<protein>
    <submittedName>
        <fullName evidence="2">Uncharacterized protein</fullName>
    </submittedName>
</protein>
<feature type="transmembrane region" description="Helical" evidence="1">
    <location>
        <begin position="48"/>
        <end position="73"/>
    </location>
</feature>
<comment type="caution">
    <text evidence="2">The sequence shown here is derived from an EMBL/GenBank/DDBJ whole genome shotgun (WGS) entry which is preliminary data.</text>
</comment>
<dbReference type="AlphaFoldDB" id="A0A8H6IDZ5"/>
<keyword evidence="1" id="KW-0472">Membrane</keyword>
<evidence type="ECO:0000313" key="2">
    <source>
        <dbReference type="EMBL" id="KAF6763796.1"/>
    </source>
</evidence>